<feature type="transmembrane region" description="Helical" evidence="6">
    <location>
        <begin position="121"/>
        <end position="146"/>
    </location>
</feature>
<evidence type="ECO:0000256" key="1">
    <source>
        <dbReference type="ARBA" id="ARBA00004141"/>
    </source>
</evidence>
<organism evidence="8 9">
    <name type="scientific">Streptomyces pluripotens</name>
    <dbReference type="NCBI Taxonomy" id="1355015"/>
    <lineage>
        <taxon>Bacteria</taxon>
        <taxon>Bacillati</taxon>
        <taxon>Actinomycetota</taxon>
        <taxon>Actinomycetes</taxon>
        <taxon>Kitasatosporales</taxon>
        <taxon>Streptomycetaceae</taxon>
        <taxon>Streptomyces</taxon>
    </lineage>
</organism>
<name>A0A221NSN2_9ACTN</name>
<evidence type="ECO:0000313" key="8">
    <source>
        <dbReference type="EMBL" id="ASN22836.1"/>
    </source>
</evidence>
<evidence type="ECO:0000313" key="9">
    <source>
        <dbReference type="Proteomes" id="UP000031501"/>
    </source>
</evidence>
<keyword evidence="5" id="KW-0046">Antibiotic resistance</keyword>
<dbReference type="GO" id="GO:0140359">
    <property type="term" value="F:ABC-type transporter activity"/>
    <property type="evidence" value="ECO:0007669"/>
    <property type="project" value="InterPro"/>
</dbReference>
<evidence type="ECO:0000256" key="2">
    <source>
        <dbReference type="ARBA" id="ARBA00022692"/>
    </source>
</evidence>
<feature type="transmembrane region" description="Helical" evidence="6">
    <location>
        <begin position="257"/>
        <end position="280"/>
    </location>
</feature>
<feature type="transmembrane region" description="Helical" evidence="6">
    <location>
        <begin position="44"/>
        <end position="65"/>
    </location>
</feature>
<evidence type="ECO:0000256" key="5">
    <source>
        <dbReference type="ARBA" id="ARBA00023251"/>
    </source>
</evidence>
<dbReference type="Proteomes" id="UP000031501">
    <property type="component" value="Chromosome"/>
</dbReference>
<feature type="domain" description="ABC transmembrane type-2" evidence="7">
    <location>
        <begin position="42"/>
        <end position="286"/>
    </location>
</feature>
<evidence type="ECO:0000259" key="7">
    <source>
        <dbReference type="PROSITE" id="PS51012"/>
    </source>
</evidence>
<keyword evidence="6" id="KW-0813">Transport</keyword>
<dbReference type="PIRSF" id="PIRSF006648">
    <property type="entry name" value="DrrB"/>
    <property type="match status" value="1"/>
</dbReference>
<dbReference type="GO" id="GO:0043190">
    <property type="term" value="C:ATP-binding cassette (ABC) transporter complex"/>
    <property type="evidence" value="ECO:0007669"/>
    <property type="project" value="InterPro"/>
</dbReference>
<dbReference type="AlphaFoldDB" id="A0A221NSN2"/>
<dbReference type="PROSITE" id="PS51012">
    <property type="entry name" value="ABC_TM2"/>
    <property type="match status" value="1"/>
</dbReference>
<comment type="subcellular location">
    <subcellularLocation>
        <location evidence="6">Cell membrane</location>
        <topology evidence="6">Multi-pass membrane protein</topology>
    </subcellularLocation>
    <subcellularLocation>
        <location evidence="1">Membrane</location>
        <topology evidence="1">Multi-pass membrane protein</topology>
    </subcellularLocation>
</comment>
<keyword evidence="9" id="KW-1185">Reference proteome</keyword>
<feature type="transmembrane region" description="Helical" evidence="6">
    <location>
        <begin position="185"/>
        <end position="205"/>
    </location>
</feature>
<feature type="transmembrane region" description="Helical" evidence="6">
    <location>
        <begin position="158"/>
        <end position="178"/>
    </location>
</feature>
<protein>
    <recommendedName>
        <fullName evidence="6">Transport permease protein</fullName>
    </recommendedName>
</protein>
<dbReference type="RefSeq" id="WP_089516719.1">
    <property type="nucleotide sequence ID" value="NZ_CP022433.1"/>
</dbReference>
<evidence type="ECO:0000256" key="3">
    <source>
        <dbReference type="ARBA" id="ARBA00022989"/>
    </source>
</evidence>
<keyword evidence="2 6" id="KW-0812">Transmembrane</keyword>
<evidence type="ECO:0000256" key="6">
    <source>
        <dbReference type="RuleBase" id="RU361157"/>
    </source>
</evidence>
<dbReference type="InterPro" id="IPR047817">
    <property type="entry name" value="ABC2_TM_bact-type"/>
</dbReference>
<dbReference type="Pfam" id="PF01061">
    <property type="entry name" value="ABC2_membrane"/>
    <property type="match status" value="1"/>
</dbReference>
<dbReference type="PANTHER" id="PTHR43229">
    <property type="entry name" value="NODULATION PROTEIN J"/>
    <property type="match status" value="1"/>
</dbReference>
<dbReference type="PANTHER" id="PTHR43229:SF2">
    <property type="entry name" value="NODULATION PROTEIN J"/>
    <property type="match status" value="1"/>
</dbReference>
<reference evidence="8 9" key="1">
    <citation type="submission" date="2017-07" db="EMBL/GenBank/DDBJ databases">
        <title>Genome sequence of Streptomyces pluripotens MUSC 137T.</title>
        <authorList>
            <person name="Ser H.-L."/>
            <person name="Lee L.-H."/>
        </authorList>
    </citation>
    <scope>NUCLEOTIDE SEQUENCE [LARGE SCALE GENOMIC DNA]</scope>
    <source>
        <strain evidence="8 9">MUSC 137</strain>
    </source>
</reference>
<dbReference type="EMBL" id="CP022433">
    <property type="protein sequence ID" value="ASN22836.1"/>
    <property type="molecule type" value="Genomic_DNA"/>
</dbReference>
<keyword evidence="4 6" id="KW-0472">Membrane</keyword>
<keyword evidence="6" id="KW-1003">Cell membrane</keyword>
<dbReference type="PRINTS" id="PR00164">
    <property type="entry name" value="ABC2TRNSPORT"/>
</dbReference>
<evidence type="ECO:0000256" key="4">
    <source>
        <dbReference type="ARBA" id="ARBA00023136"/>
    </source>
</evidence>
<accession>A0A221NSN2</accession>
<gene>
    <name evidence="8" type="ORF">LK07_00995</name>
</gene>
<feature type="transmembrane region" description="Helical" evidence="6">
    <location>
        <begin position="77"/>
        <end position="100"/>
    </location>
</feature>
<proteinExistence type="inferred from homology"/>
<dbReference type="InterPro" id="IPR013525">
    <property type="entry name" value="ABC2_TM"/>
</dbReference>
<keyword evidence="3 6" id="KW-1133">Transmembrane helix</keyword>
<comment type="similarity">
    <text evidence="6">Belongs to the ABC-2 integral membrane protein family.</text>
</comment>
<dbReference type="GO" id="GO:0046677">
    <property type="term" value="P:response to antibiotic"/>
    <property type="evidence" value="ECO:0007669"/>
    <property type="project" value="UniProtKB-KW"/>
</dbReference>
<dbReference type="InterPro" id="IPR051784">
    <property type="entry name" value="Nod_factor_ABC_transporter"/>
</dbReference>
<sequence>MSASLTTVLPGAGDERGEFKEELRTVGMVWRRELIRFARNRARILSSFVQPILFLFVLGYGMTSLVGTTGGFDFKKFVFPGIVAMTVVATAIFSAISIVWDREFGFLREMLVAPVSRTALVVGKTLGGASVATVQGTIILALAPLIGVRLTVPLVGKVIGIELLMALTMTAFGVFVASRIQRIEGFSVVMQLLLFPMLFLSGALFPLRGLPIWLTVITRINPLTYAVDPLRQVVFTAQDMSPAARARFPTGVTLFGYTLPLAAELGIVCACTTAFLALAIRGFGKPE</sequence>
<dbReference type="InterPro" id="IPR000412">
    <property type="entry name" value="ABC_2_transport"/>
</dbReference>